<reference evidence="1 2" key="1">
    <citation type="submission" date="2016-11" db="EMBL/GenBank/DDBJ databases">
        <title>Rahnella oryzae sp. nov., isolated from rice root.</title>
        <authorList>
            <person name="Zhang X.-X."/>
            <person name="Zhang J."/>
        </authorList>
    </citation>
    <scope>NUCLEOTIDE SEQUENCE [LARGE SCALE GENOMIC DNA]</scope>
    <source>
        <strain evidence="1 2">J11-6</strain>
    </source>
</reference>
<dbReference type="OrthoDB" id="6644894at2"/>
<gene>
    <name evidence="1" type="ORF">BMI79_04025</name>
</gene>
<evidence type="ECO:0000313" key="1">
    <source>
        <dbReference type="EMBL" id="OMQ25494.1"/>
    </source>
</evidence>
<evidence type="ECO:0000313" key="2">
    <source>
        <dbReference type="Proteomes" id="UP000216021"/>
    </source>
</evidence>
<dbReference type="AlphaFoldDB" id="A0A1S8CPP5"/>
<dbReference type="RefSeq" id="WP_076940691.1">
    <property type="nucleotide sequence ID" value="NZ_MOXD01000002.1"/>
</dbReference>
<protein>
    <submittedName>
        <fullName evidence="1">Uncharacterized protein</fullName>
    </submittedName>
</protein>
<sequence>MLRFIIMAGTAINSFMFCISRNLQGALPNNRQNTEHPKRTAPHKYWRSSAVLLLLGTTPAGIASTPWTYQCSIESNTSTYTSTIYNTVDPTHFEFQLLGNTREMTATDDQGLDNTALLNNINALKSSLYDLTQVQFRGPNATATVYGAAFYEDKHTFTGNGIQPPESTDPNLINYILNCSGNPQCIILLTPVNGTLSFQINNQLAFNSTFSTPQFSRSLNLPAGPKNEYLPHTITFTETLLTIGYGISNAFGINLGAGSYYPAPSQVFPFRITCAREATPLTITLNDGNPVIDFGTVFLRQDPVVRPLTWRASGSGQADIWTLTYDSPTKTGDTLLLGDVTITIQDESGNIIPLGSPITIQGTRGEHSLSLDPKTDVTGVQSTNLTVTLTAN</sequence>
<proteinExistence type="predicted"/>
<name>A0A1S8CPP5_9GAMM</name>
<dbReference type="EMBL" id="MOXD01000002">
    <property type="protein sequence ID" value="OMQ25494.1"/>
    <property type="molecule type" value="Genomic_DNA"/>
</dbReference>
<dbReference type="Proteomes" id="UP000216021">
    <property type="component" value="Unassembled WGS sequence"/>
</dbReference>
<keyword evidence="2" id="KW-1185">Reference proteome</keyword>
<organism evidence="1 2">
    <name type="scientific">Serratia oryzae</name>
    <dbReference type="NCBI Taxonomy" id="2034155"/>
    <lineage>
        <taxon>Bacteria</taxon>
        <taxon>Pseudomonadati</taxon>
        <taxon>Pseudomonadota</taxon>
        <taxon>Gammaproteobacteria</taxon>
        <taxon>Enterobacterales</taxon>
        <taxon>Yersiniaceae</taxon>
        <taxon>Serratia</taxon>
    </lineage>
</organism>
<accession>A0A1S8CPP5</accession>
<comment type="caution">
    <text evidence="1">The sequence shown here is derived from an EMBL/GenBank/DDBJ whole genome shotgun (WGS) entry which is preliminary data.</text>
</comment>
<dbReference type="STRING" id="2034155.BMI79_04025"/>